<dbReference type="RefSeq" id="WP_005044620.1">
    <property type="nucleotide sequence ID" value="NZ_AOME01000072.1"/>
</dbReference>
<dbReference type="Gene3D" id="3.40.50.2000">
    <property type="entry name" value="Glycogen Phosphorylase B"/>
    <property type="match status" value="2"/>
</dbReference>
<name>M0N1D3_9EURY</name>
<evidence type="ECO:0000313" key="2">
    <source>
        <dbReference type="EMBL" id="EMA50485.1"/>
    </source>
</evidence>
<dbReference type="Proteomes" id="UP000011625">
    <property type="component" value="Unassembled WGS sequence"/>
</dbReference>
<dbReference type="CDD" id="cd03786">
    <property type="entry name" value="GTB_UDP-GlcNAc_2-Epimerase"/>
    <property type="match status" value="1"/>
</dbReference>
<dbReference type="NCBIfam" id="TIGR00236">
    <property type="entry name" value="wecB"/>
    <property type="match status" value="1"/>
</dbReference>
<dbReference type="SUPFAM" id="SSF53756">
    <property type="entry name" value="UDP-Glycosyltransferase/glycogen phosphorylase"/>
    <property type="match status" value="1"/>
</dbReference>
<dbReference type="EMBL" id="AOME01000072">
    <property type="protein sequence ID" value="EMA50485.1"/>
    <property type="molecule type" value="Genomic_DNA"/>
</dbReference>
<reference evidence="2 3" key="1">
    <citation type="journal article" date="2014" name="PLoS Genet.">
        <title>Phylogenetically driven sequencing of extremely halophilic archaea reveals strategies for static and dynamic osmo-response.</title>
        <authorList>
            <person name="Becker E.A."/>
            <person name="Seitzer P.M."/>
            <person name="Tritt A."/>
            <person name="Larsen D."/>
            <person name="Krusor M."/>
            <person name="Yao A.I."/>
            <person name="Wu D."/>
            <person name="Madern D."/>
            <person name="Eisen J.A."/>
            <person name="Darling A.E."/>
            <person name="Facciotti M.T."/>
        </authorList>
    </citation>
    <scope>NUCLEOTIDE SEQUENCE [LARGE SCALE GENOMIC DNA]</scope>
    <source>
        <strain evidence="2 3">DSM 8989</strain>
    </source>
</reference>
<accession>M0N1D3</accession>
<dbReference type="InterPro" id="IPR003331">
    <property type="entry name" value="UDP_GlcNAc_Epimerase_2_dom"/>
</dbReference>
<dbReference type="STRING" id="1227456.C450_14913"/>
<gene>
    <name evidence="2" type="ORF">C450_14913</name>
</gene>
<keyword evidence="3" id="KW-1185">Reference proteome</keyword>
<dbReference type="Pfam" id="PF02350">
    <property type="entry name" value="Epimerase_2"/>
    <property type="match status" value="1"/>
</dbReference>
<dbReference type="OrthoDB" id="7018at2157"/>
<evidence type="ECO:0000313" key="3">
    <source>
        <dbReference type="Proteomes" id="UP000011625"/>
    </source>
</evidence>
<protein>
    <submittedName>
        <fullName evidence="2">UDP-N-acetylglucosamine 2-epimerase</fullName>
    </submittedName>
</protein>
<dbReference type="AlphaFoldDB" id="M0N1D3"/>
<proteinExistence type="predicted"/>
<dbReference type="PANTHER" id="PTHR43174:SF1">
    <property type="entry name" value="UDP-N-ACETYLGLUCOSAMINE 2-EPIMERASE"/>
    <property type="match status" value="1"/>
</dbReference>
<dbReference type="PATRIC" id="fig|1227456.3.peg.3021"/>
<organism evidence="2 3">
    <name type="scientific">Halococcus salifodinae DSM 8989</name>
    <dbReference type="NCBI Taxonomy" id="1227456"/>
    <lineage>
        <taxon>Archaea</taxon>
        <taxon>Methanobacteriati</taxon>
        <taxon>Methanobacteriota</taxon>
        <taxon>Stenosarchaea group</taxon>
        <taxon>Halobacteria</taxon>
        <taxon>Halobacteriales</taxon>
        <taxon>Halococcaceae</taxon>
        <taxon>Halococcus</taxon>
    </lineage>
</organism>
<dbReference type="InterPro" id="IPR029767">
    <property type="entry name" value="WecB-like"/>
</dbReference>
<dbReference type="PANTHER" id="PTHR43174">
    <property type="entry name" value="UDP-N-ACETYLGLUCOSAMINE 2-EPIMERASE"/>
    <property type="match status" value="1"/>
</dbReference>
<feature type="domain" description="UDP-N-acetylglucosamine 2-epimerase" evidence="1">
    <location>
        <begin position="29"/>
        <end position="360"/>
    </location>
</feature>
<comment type="caution">
    <text evidence="2">The sequence shown here is derived from an EMBL/GenBank/DDBJ whole genome shotgun (WGS) entry which is preliminary data.</text>
</comment>
<evidence type="ECO:0000259" key="1">
    <source>
        <dbReference type="Pfam" id="PF02350"/>
    </source>
</evidence>
<sequence length="373" mass="40162">MNAGETAVTIVLGTRPEIIKLAPVIDACERSDVGYSVIHTGQHYSDELDTVFFDQLELPTPDHNLGIGSDSHSAQTGAMIGAIEEVLLDESPDVVLVQGDTNSVLAGSVAASKLDCEVGHVEAGLRSFDRSMPEEINRVFADHAADHLFAPTEQAAQYLREEGIPVERITVTGNTIVDAVTRYRDLAAEKSQVLDAHDLTAGEFCLLTAHRAENVDDAERFSSLLRGVAEFAARSELDVIYPVHPRARDRIDAFDIDVPDEIRLTEAQDFLDFLRLESTAQLVFTDSGGVQEEACILGTPCVTLRDNTERPETVAVDANRIVGVEPAEIVAGAREALDTSTDWENPFGDGRSAERILDAVGLGPAASVEGVTG</sequence>